<dbReference type="SMART" id="SM00355">
    <property type="entry name" value="ZnF_C2H2"/>
    <property type="match status" value="7"/>
</dbReference>
<dbReference type="PROSITE" id="PS00028">
    <property type="entry name" value="ZINC_FINGER_C2H2_1"/>
    <property type="match status" value="4"/>
</dbReference>
<evidence type="ECO:0000313" key="13">
    <source>
        <dbReference type="EMBL" id="ENN76730.1"/>
    </source>
</evidence>
<dbReference type="Gene3D" id="3.40.1800.20">
    <property type="match status" value="1"/>
</dbReference>
<dbReference type="Pfam" id="PF00096">
    <property type="entry name" value="zf-C2H2"/>
    <property type="match status" value="3"/>
</dbReference>
<keyword evidence="4" id="KW-0479">Metal-binding</keyword>
<sequence length="505" mass="57139">MDSPGEILSLCRLCLVKDQVNIPIFEEQGDIRQIFLKISSCLPVTITRHDQLPKRICDACSNKLDLLYEFWNSSASAEKTLLSWLGQAGVEDAGEKISAVAQQIAKPAETLVKEESEALDESNLINESRDSFDDQSLDEGTKDEAEAPPPKRARRTAAVKAQINITPESDEDEDDDFDAGEAMTKMEDESEESESELKDDPSYSELPGTSADDDQAGPSGVGKDGVEAPVSPFKCNVCGKGFKACGRLSSHLKCLNVELQNYCRICNTFVNVGEEVLFHEHVIECNKVFCRFCKSVVENDALELHNCFHTIRRRKATQNAKAKPISVHQKRGWPPPPYICSFCNKKYGKYGYLQLVSHEERHQKSLSKTITIQCKKCNLVFQTEKEKASHKYRFHKRIPLGVCDVCGFATKHISRHMAVHLDDRPFQCEICPKTFRANYGLKKHMLIHSNEAKYQCKNCGKAFKFSYNLTVHMRIHEAVKPFECSICNKTFTTKQWRDKHAQTHC</sequence>
<dbReference type="InterPro" id="IPR012934">
    <property type="entry name" value="Znf_AD"/>
</dbReference>
<dbReference type="PANTHER" id="PTHR24379">
    <property type="entry name" value="KRAB AND ZINC FINGER DOMAIN-CONTAINING"/>
    <property type="match status" value="1"/>
</dbReference>
<evidence type="ECO:0000256" key="11">
    <source>
        <dbReference type="ARBA" id="ARBA00023242"/>
    </source>
</evidence>
<evidence type="ECO:0000256" key="1">
    <source>
        <dbReference type="ARBA" id="ARBA00003767"/>
    </source>
</evidence>
<dbReference type="PROSITE" id="PS51915">
    <property type="entry name" value="ZAD"/>
    <property type="match status" value="1"/>
</dbReference>
<evidence type="ECO:0000256" key="10">
    <source>
        <dbReference type="ARBA" id="ARBA00023163"/>
    </source>
</evidence>
<dbReference type="GO" id="GO:0003677">
    <property type="term" value="F:DNA binding"/>
    <property type="evidence" value="ECO:0007669"/>
    <property type="project" value="UniProtKB-KW"/>
</dbReference>
<dbReference type="Pfam" id="PF07776">
    <property type="entry name" value="zf-AD"/>
    <property type="match status" value="1"/>
</dbReference>
<feature type="non-terminal residue" evidence="13">
    <location>
        <position position="1"/>
    </location>
</feature>
<comment type="function">
    <text evidence="1">May be involved in transcriptional regulation.</text>
</comment>
<accession>N6U555</accession>
<keyword evidence="6" id="KW-0863">Zinc-finger</keyword>
<dbReference type="InterPro" id="IPR013087">
    <property type="entry name" value="Znf_C2H2_type"/>
</dbReference>
<feature type="region of interest" description="Disordered" evidence="12">
    <location>
        <begin position="114"/>
        <end position="225"/>
    </location>
</feature>
<dbReference type="OMA" id="ATNECID"/>
<dbReference type="FunFam" id="3.30.160.60:FF:000028">
    <property type="entry name" value="zinc finger protein 90 homolog"/>
    <property type="match status" value="1"/>
</dbReference>
<dbReference type="GO" id="GO:0005634">
    <property type="term" value="C:nucleus"/>
    <property type="evidence" value="ECO:0007669"/>
    <property type="project" value="UniProtKB-SubCell"/>
</dbReference>
<feature type="compositionally biased region" description="Acidic residues" evidence="12">
    <location>
        <begin position="168"/>
        <end position="179"/>
    </location>
</feature>
<dbReference type="FunFam" id="3.30.160.60:FF:000621">
    <property type="entry name" value="FLT3-interacting zinc finger 1"/>
    <property type="match status" value="1"/>
</dbReference>
<dbReference type="SUPFAM" id="SSF57667">
    <property type="entry name" value="beta-beta-alpha zinc fingers"/>
    <property type="match status" value="3"/>
</dbReference>
<gene>
    <name evidence="13" type="ORF">YQE_06795</name>
</gene>
<dbReference type="SMART" id="SM00868">
    <property type="entry name" value="zf-AD"/>
    <property type="match status" value="1"/>
</dbReference>
<evidence type="ECO:0000256" key="3">
    <source>
        <dbReference type="ARBA" id="ARBA00006991"/>
    </source>
</evidence>
<dbReference type="Gene3D" id="3.30.160.60">
    <property type="entry name" value="Classic Zinc Finger"/>
    <property type="match status" value="3"/>
</dbReference>
<keyword evidence="11" id="KW-0539">Nucleus</keyword>
<evidence type="ECO:0000256" key="6">
    <source>
        <dbReference type="ARBA" id="ARBA00022771"/>
    </source>
</evidence>
<reference evidence="13" key="1">
    <citation type="journal article" date="2013" name="Genome Biol.">
        <title>Draft genome of the mountain pine beetle, Dendroctonus ponderosae Hopkins, a major forest pest.</title>
        <authorList>
            <person name="Keeling C.I."/>
            <person name="Yuen M.M."/>
            <person name="Liao N.Y."/>
            <person name="Docking T.R."/>
            <person name="Chan S.K."/>
            <person name="Taylor G.A."/>
            <person name="Palmquist D.L."/>
            <person name="Jackman S.D."/>
            <person name="Nguyen A."/>
            <person name="Li M."/>
            <person name="Henderson H."/>
            <person name="Janes J.K."/>
            <person name="Zhao Y."/>
            <person name="Pandoh P."/>
            <person name="Moore R."/>
            <person name="Sperling F.A."/>
            <person name="Huber D.P."/>
            <person name="Birol I."/>
            <person name="Jones S.J."/>
            <person name="Bohlmann J."/>
        </authorList>
    </citation>
    <scope>NUCLEOTIDE SEQUENCE</scope>
</reference>
<evidence type="ECO:0000256" key="12">
    <source>
        <dbReference type="SAM" id="MobiDB-lite"/>
    </source>
</evidence>
<keyword evidence="7" id="KW-0862">Zinc</keyword>
<dbReference type="SUPFAM" id="SSF57716">
    <property type="entry name" value="Glucocorticoid receptor-like (DNA-binding domain)"/>
    <property type="match status" value="1"/>
</dbReference>
<dbReference type="HOGENOM" id="CLU_539987_0_0_1"/>
<keyword evidence="5" id="KW-0677">Repeat</keyword>
<keyword evidence="9" id="KW-0238">DNA-binding</keyword>
<protein>
    <submittedName>
        <fullName evidence="13">Uncharacterized protein</fullName>
    </submittedName>
</protein>
<evidence type="ECO:0000256" key="9">
    <source>
        <dbReference type="ARBA" id="ARBA00023125"/>
    </source>
</evidence>
<dbReference type="AlphaFoldDB" id="N6U555"/>
<evidence type="ECO:0000256" key="2">
    <source>
        <dbReference type="ARBA" id="ARBA00004123"/>
    </source>
</evidence>
<evidence type="ECO:0000256" key="8">
    <source>
        <dbReference type="ARBA" id="ARBA00023015"/>
    </source>
</evidence>
<evidence type="ECO:0000256" key="5">
    <source>
        <dbReference type="ARBA" id="ARBA00022737"/>
    </source>
</evidence>
<comment type="similarity">
    <text evidence="3">Belongs to the krueppel C2H2-type zinc-finger protein family.</text>
</comment>
<keyword evidence="8" id="KW-0805">Transcription regulation</keyword>
<comment type="subcellular location">
    <subcellularLocation>
        <location evidence="2">Nucleus</location>
    </subcellularLocation>
</comment>
<dbReference type="PROSITE" id="PS50157">
    <property type="entry name" value="ZINC_FINGER_C2H2_2"/>
    <property type="match status" value="4"/>
</dbReference>
<evidence type="ECO:0000256" key="7">
    <source>
        <dbReference type="ARBA" id="ARBA00022833"/>
    </source>
</evidence>
<organism evidence="13">
    <name type="scientific">Dendroctonus ponderosae</name>
    <name type="common">Mountain pine beetle</name>
    <dbReference type="NCBI Taxonomy" id="77166"/>
    <lineage>
        <taxon>Eukaryota</taxon>
        <taxon>Metazoa</taxon>
        <taxon>Ecdysozoa</taxon>
        <taxon>Arthropoda</taxon>
        <taxon>Hexapoda</taxon>
        <taxon>Insecta</taxon>
        <taxon>Pterygota</taxon>
        <taxon>Neoptera</taxon>
        <taxon>Endopterygota</taxon>
        <taxon>Coleoptera</taxon>
        <taxon>Polyphaga</taxon>
        <taxon>Cucujiformia</taxon>
        <taxon>Curculionidae</taxon>
        <taxon>Scolytinae</taxon>
        <taxon>Dendroctonus</taxon>
    </lineage>
</organism>
<name>N6U555_DENPD</name>
<dbReference type="OrthoDB" id="6077919at2759"/>
<dbReference type="EMBL" id="KB740969">
    <property type="protein sequence ID" value="ENN76730.1"/>
    <property type="molecule type" value="Genomic_DNA"/>
</dbReference>
<keyword evidence="10" id="KW-0804">Transcription</keyword>
<dbReference type="PANTHER" id="PTHR24379:SF121">
    <property type="entry name" value="C2H2-TYPE DOMAIN-CONTAINING PROTEIN"/>
    <property type="match status" value="1"/>
</dbReference>
<dbReference type="GO" id="GO:0008270">
    <property type="term" value="F:zinc ion binding"/>
    <property type="evidence" value="ECO:0007669"/>
    <property type="project" value="UniProtKB-UniRule"/>
</dbReference>
<proteinExistence type="inferred from homology"/>
<dbReference type="InterPro" id="IPR036236">
    <property type="entry name" value="Znf_C2H2_sf"/>
</dbReference>
<evidence type="ECO:0000256" key="4">
    <source>
        <dbReference type="ARBA" id="ARBA00022723"/>
    </source>
</evidence>